<dbReference type="InterPro" id="IPR036864">
    <property type="entry name" value="Zn2-C6_fun-type_DNA-bd_sf"/>
</dbReference>
<dbReference type="GO" id="GO:0000981">
    <property type="term" value="F:DNA-binding transcription factor activity, RNA polymerase II-specific"/>
    <property type="evidence" value="ECO:0007669"/>
    <property type="project" value="InterPro"/>
</dbReference>
<dbReference type="PROSITE" id="PS50048">
    <property type="entry name" value="ZN2_CY6_FUNGAL_2"/>
    <property type="match status" value="1"/>
</dbReference>
<sequence>MSHAGGRLRFGSNKTRSGCRTCKTRHIKCDESRPSCQRCIKGGRQCGYGSIDKAQKHPQGEPKIIHYVVKVPKSPSSFPLGTSAVKKSLYLSRGCTSAESTDCTAASNSKPQIPSEAQDDSSEGTTPASSATVWLLHGDPRPLPFSSIPIKTTGSVTIAYEFFKHVWIPVKQQSLTSSASTVFRARCQVMLRDEMLFEQVMAYSLLMQNMDKAPRQRMTPSILNHSNRSLMRLRQRLQSPSLDVCLSDAVIQTIVLLIALHHTCADFEPVSFHLQALHQLINLSVGKRKLEWNEFVEHEVNLLDINWNTAVTTYQPVQKREQASLEYPDYPFSSAICHRIARFQPGFCKLALRRKLSLQFMHVLEGVLDMAHDRDMSKNALPAYGTIDDLITNPGLSVLERVLAVALLVCWSSAARAQEEIPPIVAFSIQAHARSFPPGRTISGDDSMEEKALDWAALALHYNTKEGSIAWTWANKRIHHMSEDHLAGSYQYQLQESFLLFTPGRDIV</sequence>
<accession>A0AAV9Q9P6</accession>
<evidence type="ECO:0000313" key="4">
    <source>
        <dbReference type="EMBL" id="KAK5536900.1"/>
    </source>
</evidence>
<protein>
    <recommendedName>
        <fullName evidence="3">Zn(2)-C6 fungal-type domain-containing protein</fullName>
    </recommendedName>
</protein>
<dbReference type="SMART" id="SM00066">
    <property type="entry name" value="GAL4"/>
    <property type="match status" value="1"/>
</dbReference>
<dbReference type="PANTHER" id="PTHR37534:SF46">
    <property type="entry name" value="ZN(II)2CYS6 TRANSCRIPTION FACTOR (EUROFUNG)"/>
    <property type="match status" value="1"/>
</dbReference>
<dbReference type="SUPFAM" id="SSF57701">
    <property type="entry name" value="Zn2/Cys6 DNA-binding domain"/>
    <property type="match status" value="1"/>
</dbReference>
<dbReference type="GO" id="GO:0008270">
    <property type="term" value="F:zinc ion binding"/>
    <property type="evidence" value="ECO:0007669"/>
    <property type="project" value="InterPro"/>
</dbReference>
<dbReference type="AlphaFoldDB" id="A0AAV9Q9P6"/>
<evidence type="ECO:0000313" key="5">
    <source>
        <dbReference type="Proteomes" id="UP001345827"/>
    </source>
</evidence>
<name>A0AAV9Q9P6_9PEZI</name>
<evidence type="ECO:0000256" key="1">
    <source>
        <dbReference type="ARBA" id="ARBA00023242"/>
    </source>
</evidence>
<reference evidence="4 5" key="1">
    <citation type="submission" date="2023-06" db="EMBL/GenBank/DDBJ databases">
        <title>Black Yeasts Isolated from many extreme environments.</title>
        <authorList>
            <person name="Coleine C."/>
            <person name="Stajich J.E."/>
            <person name="Selbmann L."/>
        </authorList>
    </citation>
    <scope>NUCLEOTIDE SEQUENCE [LARGE SCALE GENOMIC DNA]</scope>
    <source>
        <strain evidence="4 5">CCFEE 5887</strain>
    </source>
</reference>
<gene>
    <name evidence="4" type="ORF">LTR25_005575</name>
</gene>
<keyword evidence="1" id="KW-0539">Nucleus</keyword>
<dbReference type="PROSITE" id="PS00463">
    <property type="entry name" value="ZN2_CY6_FUNGAL_1"/>
    <property type="match status" value="1"/>
</dbReference>
<dbReference type="EMBL" id="JAXLQG010000008">
    <property type="protein sequence ID" value="KAK5536900.1"/>
    <property type="molecule type" value="Genomic_DNA"/>
</dbReference>
<keyword evidence="5" id="KW-1185">Reference proteome</keyword>
<evidence type="ECO:0000256" key="2">
    <source>
        <dbReference type="SAM" id="MobiDB-lite"/>
    </source>
</evidence>
<evidence type="ECO:0000259" key="3">
    <source>
        <dbReference type="PROSITE" id="PS50048"/>
    </source>
</evidence>
<organism evidence="4 5">
    <name type="scientific">Vermiconidia calcicola</name>
    <dbReference type="NCBI Taxonomy" id="1690605"/>
    <lineage>
        <taxon>Eukaryota</taxon>
        <taxon>Fungi</taxon>
        <taxon>Dikarya</taxon>
        <taxon>Ascomycota</taxon>
        <taxon>Pezizomycotina</taxon>
        <taxon>Dothideomycetes</taxon>
        <taxon>Dothideomycetidae</taxon>
        <taxon>Mycosphaerellales</taxon>
        <taxon>Extremaceae</taxon>
        <taxon>Vermiconidia</taxon>
    </lineage>
</organism>
<dbReference type="Pfam" id="PF00172">
    <property type="entry name" value="Zn_clus"/>
    <property type="match status" value="1"/>
</dbReference>
<comment type="caution">
    <text evidence="4">The sequence shown here is derived from an EMBL/GenBank/DDBJ whole genome shotgun (WGS) entry which is preliminary data.</text>
</comment>
<dbReference type="Proteomes" id="UP001345827">
    <property type="component" value="Unassembled WGS sequence"/>
</dbReference>
<proteinExistence type="predicted"/>
<feature type="compositionally biased region" description="Polar residues" evidence="2">
    <location>
        <begin position="101"/>
        <end position="112"/>
    </location>
</feature>
<dbReference type="PANTHER" id="PTHR37534">
    <property type="entry name" value="TRANSCRIPTIONAL ACTIVATOR PROTEIN UGA3"/>
    <property type="match status" value="1"/>
</dbReference>
<feature type="domain" description="Zn(2)-C6 fungal-type" evidence="3">
    <location>
        <begin position="18"/>
        <end position="48"/>
    </location>
</feature>
<dbReference type="CDD" id="cd00067">
    <property type="entry name" value="GAL4"/>
    <property type="match status" value="1"/>
</dbReference>
<dbReference type="Gene3D" id="4.10.240.10">
    <property type="entry name" value="Zn(2)-C6 fungal-type DNA-binding domain"/>
    <property type="match status" value="1"/>
</dbReference>
<feature type="region of interest" description="Disordered" evidence="2">
    <location>
        <begin position="101"/>
        <end position="129"/>
    </location>
</feature>
<dbReference type="InterPro" id="IPR001138">
    <property type="entry name" value="Zn2Cys6_DnaBD"/>
</dbReference>